<keyword evidence="1" id="KW-1133">Transmembrane helix</keyword>
<dbReference type="Proteomes" id="UP001054837">
    <property type="component" value="Unassembled WGS sequence"/>
</dbReference>
<organism evidence="2 3">
    <name type="scientific">Caerostris darwini</name>
    <dbReference type="NCBI Taxonomy" id="1538125"/>
    <lineage>
        <taxon>Eukaryota</taxon>
        <taxon>Metazoa</taxon>
        <taxon>Ecdysozoa</taxon>
        <taxon>Arthropoda</taxon>
        <taxon>Chelicerata</taxon>
        <taxon>Arachnida</taxon>
        <taxon>Araneae</taxon>
        <taxon>Araneomorphae</taxon>
        <taxon>Entelegynae</taxon>
        <taxon>Araneoidea</taxon>
        <taxon>Araneidae</taxon>
        <taxon>Caerostris</taxon>
    </lineage>
</organism>
<sequence length="133" mass="15150">MMEEEKKNNKKKSLLLLPIRCRLVGGATNQPSVTSPLRRVKISPATTKPPATHMHPPTPRRLFILFFFFFSFVIPPSPFYLWLHCGRCDWKKCEREGLALNPRSGVVANDISVCLLFMCSVSRWAGSVCVDWV</sequence>
<name>A0AAV4PLN7_9ARAC</name>
<accession>A0AAV4PLN7</accession>
<evidence type="ECO:0000256" key="1">
    <source>
        <dbReference type="SAM" id="Phobius"/>
    </source>
</evidence>
<dbReference type="EMBL" id="BPLQ01002967">
    <property type="protein sequence ID" value="GIX96779.1"/>
    <property type="molecule type" value="Genomic_DNA"/>
</dbReference>
<evidence type="ECO:0000313" key="2">
    <source>
        <dbReference type="EMBL" id="GIX96779.1"/>
    </source>
</evidence>
<feature type="transmembrane region" description="Helical" evidence="1">
    <location>
        <begin position="62"/>
        <end position="83"/>
    </location>
</feature>
<protein>
    <submittedName>
        <fullName evidence="2">Uncharacterized protein</fullName>
    </submittedName>
</protein>
<gene>
    <name evidence="2" type="ORF">CDAR_434421</name>
</gene>
<keyword evidence="3" id="KW-1185">Reference proteome</keyword>
<keyword evidence="1" id="KW-0472">Membrane</keyword>
<evidence type="ECO:0000313" key="3">
    <source>
        <dbReference type="Proteomes" id="UP001054837"/>
    </source>
</evidence>
<keyword evidence="1" id="KW-0812">Transmembrane</keyword>
<dbReference type="AlphaFoldDB" id="A0AAV4PLN7"/>
<comment type="caution">
    <text evidence="2">The sequence shown here is derived from an EMBL/GenBank/DDBJ whole genome shotgun (WGS) entry which is preliminary data.</text>
</comment>
<reference evidence="2 3" key="1">
    <citation type="submission" date="2021-06" db="EMBL/GenBank/DDBJ databases">
        <title>Caerostris darwini draft genome.</title>
        <authorList>
            <person name="Kono N."/>
            <person name="Arakawa K."/>
        </authorList>
    </citation>
    <scope>NUCLEOTIDE SEQUENCE [LARGE SCALE GENOMIC DNA]</scope>
</reference>
<proteinExistence type="predicted"/>